<protein>
    <recommendedName>
        <fullName evidence="3">RNA-binding protein KhpA</fullName>
    </recommendedName>
    <alternativeName>
        <fullName evidence="3">KH-domain protein A</fullName>
    </alternativeName>
</protein>
<evidence type="ECO:0000313" key="4">
    <source>
        <dbReference type="EMBL" id="MBF5059189.1"/>
    </source>
</evidence>
<proteinExistence type="inferred from homology"/>
<dbReference type="PANTHER" id="PTHR34654">
    <property type="entry name" value="UPF0109 PROTEIN SCO5592"/>
    <property type="match status" value="1"/>
</dbReference>
<dbReference type="InterPro" id="IPR015946">
    <property type="entry name" value="KH_dom-like_a/b"/>
</dbReference>
<evidence type="ECO:0000256" key="1">
    <source>
        <dbReference type="ARBA" id="ARBA00022490"/>
    </source>
</evidence>
<dbReference type="Proteomes" id="UP001194714">
    <property type="component" value="Unassembled WGS sequence"/>
</dbReference>
<evidence type="ECO:0000256" key="2">
    <source>
        <dbReference type="ARBA" id="ARBA00022884"/>
    </source>
</evidence>
<keyword evidence="1 3" id="KW-0963">Cytoplasm</keyword>
<comment type="subcellular location">
    <subcellularLocation>
        <location evidence="3">Cytoplasm</location>
    </subcellularLocation>
</comment>
<dbReference type="Gene3D" id="3.30.300.20">
    <property type="match status" value="1"/>
</dbReference>
<dbReference type="Pfam" id="PF13083">
    <property type="entry name" value="KH_KhpA-B"/>
    <property type="match status" value="1"/>
</dbReference>
<dbReference type="CDD" id="cd22533">
    <property type="entry name" value="KH-II_YlqC-like"/>
    <property type="match status" value="1"/>
</dbReference>
<comment type="function">
    <text evidence="3">A probable RNA-binding protein.</text>
</comment>
<comment type="similarity">
    <text evidence="3">Belongs to the KhpA RNA-binding protein family.</text>
</comment>
<organism evidence="4 5">
    <name type="scientific">Candidatus Neptunichlamydia vexilliferae</name>
    <dbReference type="NCBI Taxonomy" id="1651774"/>
    <lineage>
        <taxon>Bacteria</taxon>
        <taxon>Pseudomonadati</taxon>
        <taxon>Chlamydiota</taxon>
        <taxon>Chlamydiia</taxon>
        <taxon>Parachlamydiales</taxon>
        <taxon>Simkaniaceae</taxon>
        <taxon>Candidatus Neptunichlamydia</taxon>
    </lineage>
</organism>
<dbReference type="InterPro" id="IPR009019">
    <property type="entry name" value="KH_sf_prok-type"/>
</dbReference>
<keyword evidence="2 3" id="KW-0694">RNA-binding</keyword>
<dbReference type="SUPFAM" id="SSF54814">
    <property type="entry name" value="Prokaryotic type KH domain (KH-domain type II)"/>
    <property type="match status" value="1"/>
</dbReference>
<dbReference type="PROSITE" id="PS50084">
    <property type="entry name" value="KH_TYPE_1"/>
    <property type="match status" value="1"/>
</dbReference>
<sequence>MEEFVSYVIKNLVDIPDEVKINIFDGSKSSVVEIRVHDDDVAKLVGKQGRTIKALRQIAMTVAARLGRKVRLEIVQ</sequence>
<dbReference type="EMBL" id="JAAEJV010000013">
    <property type="protein sequence ID" value="MBF5059189.1"/>
    <property type="molecule type" value="Genomic_DNA"/>
</dbReference>
<evidence type="ECO:0000256" key="3">
    <source>
        <dbReference type="HAMAP-Rule" id="MF_00088"/>
    </source>
</evidence>
<dbReference type="HAMAP" id="MF_00088">
    <property type="entry name" value="KhpA"/>
    <property type="match status" value="1"/>
</dbReference>
<dbReference type="InterPro" id="IPR020627">
    <property type="entry name" value="KhpA"/>
</dbReference>
<reference evidence="4 5" key="1">
    <citation type="submission" date="2020-01" db="EMBL/GenBank/DDBJ databases">
        <title>Draft genome sequence of Cand. Neptunochlamydia vexilliferae K9.</title>
        <authorList>
            <person name="Schulz F."/>
            <person name="Koestlbacher S."/>
            <person name="Wascher F."/>
            <person name="Pizzetti I."/>
            <person name="Horn M."/>
        </authorList>
    </citation>
    <scope>NUCLEOTIDE SEQUENCE [LARGE SCALE GENOMIC DNA]</scope>
    <source>
        <strain evidence="4 5">K9</strain>
    </source>
</reference>
<keyword evidence="5" id="KW-1185">Reference proteome</keyword>
<comment type="caution">
    <text evidence="4">The sequence shown here is derived from an EMBL/GenBank/DDBJ whole genome shotgun (WGS) entry which is preliminary data.</text>
</comment>
<evidence type="ECO:0000313" key="5">
    <source>
        <dbReference type="Proteomes" id="UP001194714"/>
    </source>
</evidence>
<name>A0ABS0AYH7_9BACT</name>
<gene>
    <name evidence="3" type="primary">khpA</name>
    <name evidence="4" type="ORF">NEPTK9_000697</name>
</gene>
<accession>A0ABS0AYH7</accession>
<dbReference type="PANTHER" id="PTHR34654:SF1">
    <property type="entry name" value="RNA-BINDING PROTEIN KHPA"/>
    <property type="match status" value="1"/>
</dbReference>
<dbReference type="RefSeq" id="WP_194847490.1">
    <property type="nucleotide sequence ID" value="NZ_JAAEJV010000013.1"/>
</dbReference>